<dbReference type="InterPro" id="IPR001041">
    <property type="entry name" value="2Fe-2S_ferredoxin-type"/>
</dbReference>
<comment type="cofactor">
    <cofactor evidence="1">
        <name>FAD</name>
        <dbReference type="ChEBI" id="CHEBI:57692"/>
    </cofactor>
</comment>
<dbReference type="SUPFAM" id="SSF63380">
    <property type="entry name" value="Riboflavin synthase domain-like"/>
    <property type="match status" value="1"/>
</dbReference>
<protein>
    <submittedName>
        <fullName evidence="4">Oxidoreductase</fullName>
    </submittedName>
</protein>
<dbReference type="Gene3D" id="2.40.30.10">
    <property type="entry name" value="Translation factors"/>
    <property type="match status" value="1"/>
</dbReference>
<dbReference type="InterPro" id="IPR017927">
    <property type="entry name" value="FAD-bd_FR_type"/>
</dbReference>
<dbReference type="GO" id="GO:0016491">
    <property type="term" value="F:oxidoreductase activity"/>
    <property type="evidence" value="ECO:0007669"/>
    <property type="project" value="InterPro"/>
</dbReference>
<dbReference type="OrthoDB" id="502624at2"/>
<dbReference type="Gene3D" id="3.40.50.80">
    <property type="entry name" value="Nucleotide-binding domain of ferredoxin-NADP reductase (FNR) module"/>
    <property type="match status" value="1"/>
</dbReference>
<comment type="caution">
    <text evidence="4">The sequence shown here is derived from an EMBL/GenBank/DDBJ whole genome shotgun (WGS) entry which is preliminary data.</text>
</comment>
<dbReference type="PROSITE" id="PS51384">
    <property type="entry name" value="FAD_FR"/>
    <property type="match status" value="1"/>
</dbReference>
<evidence type="ECO:0000313" key="4">
    <source>
        <dbReference type="EMBL" id="PRI11204.1"/>
    </source>
</evidence>
<dbReference type="GO" id="GO:0051537">
    <property type="term" value="F:2 iron, 2 sulfur cluster binding"/>
    <property type="evidence" value="ECO:0007669"/>
    <property type="project" value="InterPro"/>
</dbReference>
<dbReference type="InterPro" id="IPR050415">
    <property type="entry name" value="MRET"/>
</dbReference>
<dbReference type="InterPro" id="IPR017938">
    <property type="entry name" value="Riboflavin_synthase-like_b-brl"/>
</dbReference>
<dbReference type="SUPFAM" id="SSF54292">
    <property type="entry name" value="2Fe-2S ferredoxin-like"/>
    <property type="match status" value="1"/>
</dbReference>
<dbReference type="RefSeq" id="WP_105805655.1">
    <property type="nucleotide sequence ID" value="NZ_MWZD01000017.1"/>
</dbReference>
<dbReference type="PRINTS" id="PR00409">
    <property type="entry name" value="PHDIOXRDTASE"/>
</dbReference>
<name>A0A2S9QNN3_9MICO</name>
<keyword evidence="5" id="KW-1185">Reference proteome</keyword>
<accession>A0A2S9QNN3</accession>
<dbReference type="PROSITE" id="PS51085">
    <property type="entry name" value="2FE2S_FER_2"/>
    <property type="match status" value="1"/>
</dbReference>
<dbReference type="PROSITE" id="PS00197">
    <property type="entry name" value="2FE2S_FER_1"/>
    <property type="match status" value="1"/>
</dbReference>
<dbReference type="PANTHER" id="PTHR47354:SF2">
    <property type="entry name" value="BLR2392 PROTEIN"/>
    <property type="match status" value="1"/>
</dbReference>
<dbReference type="EMBL" id="MWZD01000017">
    <property type="protein sequence ID" value="PRI11204.1"/>
    <property type="molecule type" value="Genomic_DNA"/>
</dbReference>
<dbReference type="Pfam" id="PF00111">
    <property type="entry name" value="Fer2"/>
    <property type="match status" value="1"/>
</dbReference>
<dbReference type="Proteomes" id="UP000238650">
    <property type="component" value="Unassembled WGS sequence"/>
</dbReference>
<dbReference type="CDD" id="cd06185">
    <property type="entry name" value="PDR_like"/>
    <property type="match status" value="1"/>
</dbReference>
<dbReference type="InterPro" id="IPR012675">
    <property type="entry name" value="Beta-grasp_dom_sf"/>
</dbReference>
<reference evidence="4 5" key="1">
    <citation type="journal article" date="2017" name="New Microbes New Infect">
        <title>Genome sequence of 'Leucobacter massiliensis' sp. nov. isolated from human pharynx after travel to the 2014 Hajj.</title>
        <authorList>
            <person name="Leangapichart T."/>
            <person name="Gautret P."/>
            <person name="Nguyen T.T."/>
            <person name="Armstrong N."/>
            <person name="Rolain J.M."/>
        </authorList>
    </citation>
    <scope>NUCLEOTIDE SEQUENCE [LARGE SCALE GENOMIC DNA]</scope>
    <source>
        <strain evidence="4 5">122RC15</strain>
    </source>
</reference>
<evidence type="ECO:0000259" key="2">
    <source>
        <dbReference type="PROSITE" id="PS51085"/>
    </source>
</evidence>
<dbReference type="CDD" id="cd00207">
    <property type="entry name" value="fer2"/>
    <property type="match status" value="1"/>
</dbReference>
<dbReference type="InterPro" id="IPR006058">
    <property type="entry name" value="2Fe2S_fd_BS"/>
</dbReference>
<proteinExistence type="predicted"/>
<dbReference type="AlphaFoldDB" id="A0A2S9QNN3"/>
<evidence type="ECO:0000256" key="1">
    <source>
        <dbReference type="ARBA" id="ARBA00001974"/>
    </source>
</evidence>
<feature type="domain" description="FAD-binding FR-type" evidence="3">
    <location>
        <begin position="6"/>
        <end position="108"/>
    </location>
</feature>
<evidence type="ECO:0000259" key="3">
    <source>
        <dbReference type="PROSITE" id="PS51384"/>
    </source>
</evidence>
<feature type="domain" description="2Fe-2S ferredoxin-type" evidence="2">
    <location>
        <begin position="234"/>
        <end position="334"/>
    </location>
</feature>
<evidence type="ECO:0000313" key="5">
    <source>
        <dbReference type="Proteomes" id="UP000238650"/>
    </source>
</evidence>
<dbReference type="InterPro" id="IPR039261">
    <property type="entry name" value="FNR_nucleotide-bd"/>
</dbReference>
<dbReference type="SUPFAM" id="SSF52343">
    <property type="entry name" value="Ferredoxin reductase-like, C-terminal NADP-linked domain"/>
    <property type="match status" value="1"/>
</dbReference>
<organism evidence="4 5">
    <name type="scientific">Leucobacter massiliensis</name>
    <dbReference type="NCBI Taxonomy" id="1686285"/>
    <lineage>
        <taxon>Bacteria</taxon>
        <taxon>Bacillati</taxon>
        <taxon>Actinomycetota</taxon>
        <taxon>Actinomycetes</taxon>
        <taxon>Micrococcales</taxon>
        <taxon>Microbacteriaceae</taxon>
        <taxon>Leucobacter</taxon>
    </lineage>
</organism>
<dbReference type="InterPro" id="IPR036010">
    <property type="entry name" value="2Fe-2S_ferredoxin-like_sf"/>
</dbReference>
<gene>
    <name evidence="4" type="ORF">B4915_10145</name>
</gene>
<dbReference type="Gene3D" id="3.10.20.30">
    <property type="match status" value="1"/>
</dbReference>
<sequence>MADKHIEWQDATVVESEEIAEGIRRIVLAPERPVPARPGEHVDVVVTLGEGRSDERSYSIAGASEGGERIALSVFRTPASRGGSAYMHTLRAGDRIRITRPLQDFPLRVGAPGYALVAGGVGITAIRGMASLLRRLGADYTLHYVGHSRERMAYLDELAAEHGERLVPHITEESGRMDVDGLLATVPATAELYMCGPIRLMEAIRRGWERSDRDITALRYETFGNSGWFEAEAFEVEVPQYGVTVEVQPSESMLEALERAGVDMMFDCRRGECGLCEVRILSLDGAVDHRDVFYSERQKAPNSKMCCCVSRVIEGAPAVPGSVPGASVPAGAGAGAAAAAGYRPVGRGSRVVVEVS</sequence>
<dbReference type="PANTHER" id="PTHR47354">
    <property type="entry name" value="NADH OXIDOREDUCTASE HCR"/>
    <property type="match status" value="1"/>
</dbReference>